<dbReference type="InterPro" id="IPR036249">
    <property type="entry name" value="Thioredoxin-like_sf"/>
</dbReference>
<accession>N6T897</accession>
<proteinExistence type="predicted"/>
<name>N6T897_DENPD</name>
<dbReference type="Pfam" id="PF22330">
    <property type="entry name" value="Rib_mS39_PPR"/>
    <property type="match status" value="1"/>
</dbReference>
<dbReference type="InterPro" id="IPR055063">
    <property type="entry name" value="Rib_mS39_PPR"/>
</dbReference>
<feature type="non-terminal residue" evidence="2">
    <location>
        <position position="1"/>
    </location>
</feature>
<dbReference type="InterPro" id="IPR011990">
    <property type="entry name" value="TPR-like_helical_dom_sf"/>
</dbReference>
<evidence type="ECO:0000313" key="2">
    <source>
        <dbReference type="EMBL" id="ENN73943.1"/>
    </source>
</evidence>
<dbReference type="AlphaFoldDB" id="N6T897"/>
<reference evidence="2" key="1">
    <citation type="journal article" date="2013" name="Genome Biol.">
        <title>Draft genome of the mountain pine beetle, Dendroctonus ponderosae Hopkins, a major forest pest.</title>
        <authorList>
            <person name="Keeling C.I."/>
            <person name="Yuen M.M."/>
            <person name="Liao N.Y."/>
            <person name="Docking T.R."/>
            <person name="Chan S.K."/>
            <person name="Taylor G.A."/>
            <person name="Palmquist D.L."/>
            <person name="Jackman S.D."/>
            <person name="Nguyen A."/>
            <person name="Li M."/>
            <person name="Henderson H."/>
            <person name="Janes J.K."/>
            <person name="Zhao Y."/>
            <person name="Pandoh P."/>
            <person name="Moore R."/>
            <person name="Sperling F.A."/>
            <person name="Huber D.P."/>
            <person name="Birol I."/>
            <person name="Jones S.J."/>
            <person name="Bohlmann J."/>
        </authorList>
    </citation>
    <scope>NUCLEOTIDE SEQUENCE</scope>
</reference>
<dbReference type="Gene3D" id="3.40.30.10">
    <property type="entry name" value="Glutaredoxin"/>
    <property type="match status" value="1"/>
</dbReference>
<gene>
    <name evidence="2" type="ORF">YQE_09445</name>
</gene>
<dbReference type="InterPro" id="IPR024705">
    <property type="entry name" value="Ssp411"/>
</dbReference>
<dbReference type="PANTHER" id="PTHR42899">
    <property type="entry name" value="SPERMATOGENESIS-ASSOCIATED PROTEIN 20"/>
    <property type="match status" value="1"/>
</dbReference>
<dbReference type="Pfam" id="PF03190">
    <property type="entry name" value="Thioredox_DsbH"/>
    <property type="match status" value="1"/>
</dbReference>
<dbReference type="SUPFAM" id="SSF52833">
    <property type="entry name" value="Thioredoxin-like"/>
    <property type="match status" value="1"/>
</dbReference>
<dbReference type="PANTHER" id="PTHR42899:SF1">
    <property type="entry name" value="SPERMATOGENESIS-ASSOCIATED PROTEIN 20"/>
    <property type="match status" value="1"/>
</dbReference>
<dbReference type="SUPFAM" id="SSF48208">
    <property type="entry name" value="Six-hairpin glycosidases"/>
    <property type="match status" value="1"/>
</dbReference>
<evidence type="ECO:0000259" key="1">
    <source>
        <dbReference type="Pfam" id="PF03190"/>
    </source>
</evidence>
<dbReference type="OrthoDB" id="1923667at2759"/>
<dbReference type="PROSITE" id="PS51375">
    <property type="entry name" value="PPR"/>
    <property type="match status" value="1"/>
</dbReference>
<organism evidence="2">
    <name type="scientific">Dendroctonus ponderosae</name>
    <name type="common">Mountain pine beetle</name>
    <dbReference type="NCBI Taxonomy" id="77166"/>
    <lineage>
        <taxon>Eukaryota</taxon>
        <taxon>Metazoa</taxon>
        <taxon>Ecdysozoa</taxon>
        <taxon>Arthropoda</taxon>
        <taxon>Hexapoda</taxon>
        <taxon>Insecta</taxon>
        <taxon>Pterygota</taxon>
        <taxon>Neoptera</taxon>
        <taxon>Endopterygota</taxon>
        <taxon>Coleoptera</taxon>
        <taxon>Polyphaga</taxon>
        <taxon>Cucujiformia</taxon>
        <taxon>Curculionidae</taxon>
        <taxon>Scolytinae</taxon>
        <taxon>Dendroctonus</taxon>
    </lineage>
</organism>
<dbReference type="InterPro" id="IPR004879">
    <property type="entry name" value="Ssp411-like_TRX"/>
</dbReference>
<sequence>MSGAGCSNENNLNRLALEKSPYLLQHATNPVDWYPWGEEAFAKAQSEDKPIFLSVGYSTCHCLKALEDHAKKGLLSADKSQVAGEDCWHKCALQLSRSYEADFGGFSMAPKFPQPTNFNFLFHLYDKEKDTERGLQCLEMCLHTLKKMAYGGIHDHVNEGFARYSVDERWHVPHFEKMLYDQAQLTVSYCDAYVVTKDEFFADVAKDILSYVSKDLSHELGGFYCAQDADSYPYEGALHKMEGAFCVWEYDEIRNLLDEETNGIKHSDVVIFHYNVKEKGNVSLAQDPHKELKNKNILSCFDSYESTARKFNISIVLLKEILEKSHKVLYEERQKRPKPDTDTKILTSWNGLMISGFAKAGFVLKNQSYINRAILAANFIKKFLYSEEDKFLFRCCYKGDTGQISQTSSPIAGFLDDYAFLIRGLLDLYESSLDADWLQWAETLQETQNALFWDETNAGYFSSSSLDKSILLRSKEEDYLIDQDGVEPCGNSVSVHNLIRLSTYLHRNDLREKAGETLACFSERLKMFPIALPEMTSALMLYHNFPTQVFIAGPTEDNSTQALLDVVRSRFMPGRILAVADGPGGRAGLLYRRIETLHRLKPIEGRAAAYVCRNFTCSLPVTEPAELATSLDDASRKAAHWVRSQHPELFNHRECDPPVELFFPPITYNENSNVTESDLQSAISKNQVSDAILINNLLKAKSIDIAETTKQSLLELLCFNNSEDLLPEEFIEERWFKQSSRLREKQRKTWKDGSLADEIFISMENPSAEAYSAMIQGLAKFNHASRAHHLFEEAQAKGLVDLDTYNAIIKVAPFLKENTDLRWAFVVNILENIKQAGLKPTLGTLNSVLLALSTMGTSEMVRTSTLKTLNEFKSLGIEPTLGSWYYVLITFCKERGPRNGILTSILANVENKAYQIQDITDTNFFVTAMDVARNHLNDVSVAQRVHKLLLLDNNYDLIGDSYRESIYYRHYFSLLLPNVPFEEFMETTYNKLVPNVYVPEPSVMKEVIKQIELNGAIEHIPRIWSDMIVFNHNNREDLIAYILAVMVDNVVPEGSELVEKFSKIGLDIYTSIDGQAEDKYNSVKFTGDMLGKIMILLLRNSDFENASLVMHKLIHQHQKIVGVPSFDALDLFVDHCIINKTPSRAIECIQYASDSGFPDVLGLGVKLNEKLTLDEGHLNRLSKCVNIKIR</sequence>
<feature type="domain" description="Spermatogenesis-associated protein 20-like TRX" evidence="1">
    <location>
        <begin position="13"/>
        <end position="67"/>
    </location>
</feature>
<dbReference type="InterPro" id="IPR002885">
    <property type="entry name" value="PPR_rpt"/>
</dbReference>
<dbReference type="HOGENOM" id="CLU_271939_0_0_1"/>
<dbReference type="Gene3D" id="1.25.40.10">
    <property type="entry name" value="Tetratricopeptide repeat domain"/>
    <property type="match status" value="1"/>
</dbReference>
<dbReference type="EMBL" id="KB741089">
    <property type="protein sequence ID" value="ENN73943.1"/>
    <property type="molecule type" value="Genomic_DNA"/>
</dbReference>
<dbReference type="GO" id="GO:0005975">
    <property type="term" value="P:carbohydrate metabolic process"/>
    <property type="evidence" value="ECO:0007669"/>
    <property type="project" value="InterPro"/>
</dbReference>
<protein>
    <recommendedName>
        <fullName evidence="1">Spermatogenesis-associated protein 20-like TRX domain-containing protein</fullName>
    </recommendedName>
</protein>
<dbReference type="InterPro" id="IPR008928">
    <property type="entry name" value="6-hairpin_glycosidase_sf"/>
</dbReference>